<evidence type="ECO:0000313" key="1">
    <source>
        <dbReference type="EMBL" id="KAJ2992632.1"/>
    </source>
</evidence>
<gene>
    <name evidence="1" type="ORF">NUW58_g2100</name>
</gene>
<evidence type="ECO:0000313" key="2">
    <source>
        <dbReference type="Proteomes" id="UP001143856"/>
    </source>
</evidence>
<organism evidence="1 2">
    <name type="scientific">Xylaria curta</name>
    <dbReference type="NCBI Taxonomy" id="42375"/>
    <lineage>
        <taxon>Eukaryota</taxon>
        <taxon>Fungi</taxon>
        <taxon>Dikarya</taxon>
        <taxon>Ascomycota</taxon>
        <taxon>Pezizomycotina</taxon>
        <taxon>Sordariomycetes</taxon>
        <taxon>Xylariomycetidae</taxon>
        <taxon>Xylariales</taxon>
        <taxon>Xylariaceae</taxon>
        <taxon>Xylaria</taxon>
    </lineage>
</organism>
<name>A0ACC1PH75_9PEZI</name>
<proteinExistence type="predicted"/>
<protein>
    <submittedName>
        <fullName evidence="1">Uncharacterized protein</fullName>
    </submittedName>
</protein>
<reference evidence="1" key="1">
    <citation type="submission" date="2022-10" db="EMBL/GenBank/DDBJ databases">
        <title>Genome Sequence of Xylaria curta.</title>
        <authorList>
            <person name="Buettner E."/>
        </authorList>
    </citation>
    <scope>NUCLEOTIDE SEQUENCE</scope>
    <source>
        <strain evidence="1">Babe10</strain>
    </source>
</reference>
<accession>A0ACC1PH75</accession>
<sequence>MDPVSAFGLAASVINFVTFASTLISKSTEIAQSTTGLSEDFSNAETLYNRLQELSTDLGVCAGADESEDGELKKQLATVVQLARSCKADCDILLGLVAKARVGDGPRRNWRSLQAALQAPWRGAGISKLEDRLKKTQTTLTLQLCSISSYYHATHLKYLKDIKTEASRLQCNQSSKLDGIKTTLDCIQQRITAIKRDQNSSVRPFLLADIDRIEQQLAVLDIAESDIQKAHSILESLDFERRTARYSNIKPAHQETFEWIFRGHKNNGTHFAEWMKNGNSVFWVSGKPGSGKSTLMKFVAAHPRTVAELSIWSYPRPIFIASHYFWSAGNELQKSEQGLLQTLLHDIFCQRPELVETCCTERCLDALPIKFCFFIDGLDEYSGDLTDICQAVHDLSQSPNIKLCISSRPWNVFRDSFGTDPSRKLDIHDLTSDDIIRYTRFRLHQHPRWRVFASDFPNADSLIYEIAKRSQGVFLWVFLVTQRLRDGLYNNDNLLDMQNRLKELPTDLEPFFRHILEKVDPIYNEKMSGMLCIAIKANMPLHHSIYHFHSCEYDDEDYCLHIPVELLDDKRAEAQYIRIKRRLNGWCMGLLEVRQGQVDFLHRSVMDYLRTAEMSKFLKSKNKKNFDANLSLLRAYTAWIKTTSSDQKTVRHGPGRYNDVPIMTRTIAALEYAKDIEEEQAQENHLDQRSAKNALLDIIEATLCKIEQRDGWRLSKKSGACFNGAQLFFLHPSRLIDPLFRDKDVTLGAELGALPYKNTSINSIYQGLNGDEDGATLGSVIGARVNEAVMAINPSLPYIYLPRGTCEAAAANLPVTWNENLGLYTWDTNDPKYEQIVRSSAFLGFSLVDRNRMHFVIKVPFRVLNLTLTPPMVDNPTQYFPCKPSNSSQYAGFWQLGRAFLQAAFVGVTYEHSTAFLAQAPGPNGDGSVLKEISREASEIESSNIEWFQRSWNSSWMVLEETGPESPSRGPTTPITKALSPGAIGGITVGSVAFVIVLATVSILWWRFKRRSAAAKLLPVYTPEPTATIGKSRFELPISERLNVLGEIIPAEMPDQNWQPPELADKKLD</sequence>
<comment type="caution">
    <text evidence="1">The sequence shown here is derived from an EMBL/GenBank/DDBJ whole genome shotgun (WGS) entry which is preliminary data.</text>
</comment>
<dbReference type="Proteomes" id="UP001143856">
    <property type="component" value="Unassembled WGS sequence"/>
</dbReference>
<keyword evidence="2" id="KW-1185">Reference proteome</keyword>
<dbReference type="EMBL" id="JAPDGR010000256">
    <property type="protein sequence ID" value="KAJ2992632.1"/>
    <property type="molecule type" value="Genomic_DNA"/>
</dbReference>